<evidence type="ECO:0000313" key="2">
    <source>
        <dbReference type="Proteomes" id="UP000464314"/>
    </source>
</evidence>
<protein>
    <submittedName>
        <fullName evidence="1">DUF3990 domain-containing protein</fullName>
    </submittedName>
</protein>
<dbReference type="Pfam" id="PF13151">
    <property type="entry name" value="DUF3990"/>
    <property type="match status" value="1"/>
</dbReference>
<gene>
    <name evidence="1" type="ORF">Ana3638_04045</name>
</gene>
<dbReference type="EMBL" id="CP048000">
    <property type="protein sequence ID" value="QHQ60054.1"/>
    <property type="molecule type" value="Genomic_DNA"/>
</dbReference>
<reference evidence="1 2" key="1">
    <citation type="submission" date="2020-01" db="EMBL/GenBank/DDBJ databases">
        <title>Genome analysis of Anaerocolumna sp. CBA3638.</title>
        <authorList>
            <person name="Kim J."/>
            <person name="Roh S.W."/>
        </authorList>
    </citation>
    <scope>NUCLEOTIDE SEQUENCE [LARGE SCALE GENOMIC DNA]</scope>
    <source>
        <strain evidence="1 2">CBA3638</strain>
    </source>
</reference>
<dbReference type="KEGG" id="anr:Ana3638_04045"/>
<evidence type="ECO:0000313" key="1">
    <source>
        <dbReference type="EMBL" id="QHQ60054.1"/>
    </source>
</evidence>
<dbReference type="AlphaFoldDB" id="A0A6P1TFZ2"/>
<organism evidence="1 2">
    <name type="scientific">Anaerocolumna sedimenticola</name>
    <dbReference type="NCBI Taxonomy" id="2696063"/>
    <lineage>
        <taxon>Bacteria</taxon>
        <taxon>Bacillati</taxon>
        <taxon>Bacillota</taxon>
        <taxon>Clostridia</taxon>
        <taxon>Lachnospirales</taxon>
        <taxon>Lachnospiraceae</taxon>
        <taxon>Anaerocolumna</taxon>
    </lineage>
</organism>
<proteinExistence type="predicted"/>
<dbReference type="Proteomes" id="UP000464314">
    <property type="component" value="Chromosome"/>
</dbReference>
<dbReference type="InterPro" id="IPR025051">
    <property type="entry name" value="DUF3990"/>
</dbReference>
<keyword evidence="2" id="KW-1185">Reference proteome</keyword>
<dbReference type="RefSeq" id="WP_161836890.1">
    <property type="nucleotide sequence ID" value="NZ_CP048000.1"/>
</dbReference>
<name>A0A6P1TFZ2_9FIRM</name>
<accession>A0A6P1TFZ2</accession>
<sequence length="162" mass="18630">MMDERIVFHGTNVVFDQVDLNHSKDKRDFGKGFYTTTVEDYAANWAENMYIRYGGEGRYVMKFKLKPGPGLKVKTFCGLTREWLTMIKNNRMCGGIQHDYDIVIGPVANDNTMRTVALYVAGIYNEEMAIEQLRTYEAHDQVSLHTKKALECLEYLGRITIA</sequence>